<evidence type="ECO:0000313" key="1">
    <source>
        <dbReference type="EMBL" id="GJS98112.1"/>
    </source>
</evidence>
<reference evidence="1" key="1">
    <citation type="journal article" date="2022" name="Int. J. Mol. Sci.">
        <title>Draft Genome of Tanacetum Coccineum: Genomic Comparison of Closely Related Tanacetum-Family Plants.</title>
        <authorList>
            <person name="Yamashiro T."/>
            <person name="Shiraishi A."/>
            <person name="Nakayama K."/>
            <person name="Satake H."/>
        </authorList>
    </citation>
    <scope>NUCLEOTIDE SEQUENCE</scope>
</reference>
<keyword evidence="2" id="KW-1185">Reference proteome</keyword>
<accession>A0ABQ5AAD2</accession>
<evidence type="ECO:0000313" key="2">
    <source>
        <dbReference type="Proteomes" id="UP001151760"/>
    </source>
</evidence>
<sequence>MLGDPNTAQQHMLGDPYSTGTKLAPATPAAARNAISQLPNFPGHIPSFKSLYNLSESLVRVCRQTQVANAGLQLSGTSVTHYYMNLNIPETLQIRQLYALNFNVKHTKASFIQEDTKGLFSPDICIVEMELKVPLLANFGAIHNTVLIFQKKLYVLSPDELRDLVCNKLKLVLKNDPWTERVDFLNEAMSTSRCHVSVATSIFLLELADKDYQLRGLLG</sequence>
<comment type="caution">
    <text evidence="1">The sequence shown here is derived from an EMBL/GenBank/DDBJ whole genome shotgun (WGS) entry which is preliminary data.</text>
</comment>
<name>A0ABQ5AAD2_9ASTR</name>
<proteinExistence type="predicted"/>
<protein>
    <submittedName>
        <fullName evidence="1">Uncharacterized protein</fullName>
    </submittedName>
</protein>
<dbReference type="EMBL" id="BQNB010012017">
    <property type="protein sequence ID" value="GJS98112.1"/>
    <property type="molecule type" value="Genomic_DNA"/>
</dbReference>
<gene>
    <name evidence="1" type="ORF">Tco_0819282</name>
</gene>
<dbReference type="Proteomes" id="UP001151760">
    <property type="component" value="Unassembled WGS sequence"/>
</dbReference>
<reference evidence="1" key="2">
    <citation type="submission" date="2022-01" db="EMBL/GenBank/DDBJ databases">
        <authorList>
            <person name="Yamashiro T."/>
            <person name="Shiraishi A."/>
            <person name="Satake H."/>
            <person name="Nakayama K."/>
        </authorList>
    </citation>
    <scope>NUCLEOTIDE SEQUENCE</scope>
</reference>
<organism evidence="1 2">
    <name type="scientific">Tanacetum coccineum</name>
    <dbReference type="NCBI Taxonomy" id="301880"/>
    <lineage>
        <taxon>Eukaryota</taxon>
        <taxon>Viridiplantae</taxon>
        <taxon>Streptophyta</taxon>
        <taxon>Embryophyta</taxon>
        <taxon>Tracheophyta</taxon>
        <taxon>Spermatophyta</taxon>
        <taxon>Magnoliopsida</taxon>
        <taxon>eudicotyledons</taxon>
        <taxon>Gunneridae</taxon>
        <taxon>Pentapetalae</taxon>
        <taxon>asterids</taxon>
        <taxon>campanulids</taxon>
        <taxon>Asterales</taxon>
        <taxon>Asteraceae</taxon>
        <taxon>Asteroideae</taxon>
        <taxon>Anthemideae</taxon>
        <taxon>Anthemidinae</taxon>
        <taxon>Tanacetum</taxon>
    </lineage>
</organism>